<dbReference type="InterPro" id="IPR005467">
    <property type="entry name" value="His_kinase_dom"/>
</dbReference>
<dbReference type="InterPro" id="IPR036890">
    <property type="entry name" value="HATPase_C_sf"/>
</dbReference>
<dbReference type="SUPFAM" id="SSF47226">
    <property type="entry name" value="Histidine-containing phosphotransfer domain, HPT domain"/>
    <property type="match status" value="1"/>
</dbReference>
<dbReference type="CDD" id="cd00731">
    <property type="entry name" value="CheA_reg"/>
    <property type="match status" value="1"/>
</dbReference>
<dbReference type="InterPro" id="IPR051315">
    <property type="entry name" value="Bact_Chemotaxis_CheA"/>
</dbReference>
<keyword evidence="8" id="KW-0418">Kinase</keyword>
<dbReference type="OrthoDB" id="9803176at2"/>
<keyword evidence="5 11" id="KW-0597">Phosphoprotein</keyword>
<dbReference type="InterPro" id="IPR036097">
    <property type="entry name" value="HisK_dim/P_sf"/>
</dbReference>
<dbReference type="InterPro" id="IPR035891">
    <property type="entry name" value="CheY-binding_CheA"/>
</dbReference>
<dbReference type="InterPro" id="IPR037052">
    <property type="entry name" value="CheA-like_P2_sf"/>
</dbReference>
<dbReference type="SMART" id="SM00073">
    <property type="entry name" value="HPT"/>
    <property type="match status" value="1"/>
</dbReference>
<dbReference type="PROSITE" id="PS50109">
    <property type="entry name" value="HIS_KIN"/>
    <property type="match status" value="1"/>
</dbReference>
<name>A0A1D2YXB3_9BACI</name>
<dbReference type="InterPro" id="IPR004358">
    <property type="entry name" value="Sig_transdc_His_kin-like_C"/>
</dbReference>
<dbReference type="InterPro" id="IPR036641">
    <property type="entry name" value="HPT_dom_sf"/>
</dbReference>
<evidence type="ECO:0000256" key="9">
    <source>
        <dbReference type="ARBA" id="ARBA00022840"/>
    </source>
</evidence>
<evidence type="ECO:0000256" key="2">
    <source>
        <dbReference type="ARBA" id="ARBA00012438"/>
    </source>
</evidence>
<dbReference type="PROSITE" id="PS50851">
    <property type="entry name" value="CHEW"/>
    <property type="match status" value="1"/>
</dbReference>
<dbReference type="SMART" id="SM01231">
    <property type="entry name" value="H-kinase_dim"/>
    <property type="match status" value="1"/>
</dbReference>
<dbReference type="Pfam" id="PF01627">
    <property type="entry name" value="Hpt"/>
    <property type="match status" value="1"/>
</dbReference>
<dbReference type="CDD" id="cd00088">
    <property type="entry name" value="HPT"/>
    <property type="match status" value="1"/>
</dbReference>
<dbReference type="Gene3D" id="3.30.70.1110">
    <property type="entry name" value="Histidine kinase CheA-like, P2 response regulator-binding domain"/>
    <property type="match status" value="1"/>
</dbReference>
<evidence type="ECO:0000256" key="5">
    <source>
        <dbReference type="ARBA" id="ARBA00022553"/>
    </source>
</evidence>
<dbReference type="GO" id="GO:0006935">
    <property type="term" value="P:chemotaxis"/>
    <property type="evidence" value="ECO:0007669"/>
    <property type="project" value="UniProtKB-KW"/>
</dbReference>
<protein>
    <recommendedName>
        <fullName evidence="3">Chemotaxis protein CheA</fullName>
        <ecNumber evidence="2">2.7.13.3</ecNumber>
    </recommendedName>
</protein>
<evidence type="ECO:0000256" key="4">
    <source>
        <dbReference type="ARBA" id="ARBA00022500"/>
    </source>
</evidence>
<dbReference type="CDD" id="cd16916">
    <property type="entry name" value="HATPase_CheA-like"/>
    <property type="match status" value="1"/>
</dbReference>
<dbReference type="SMART" id="SM00260">
    <property type="entry name" value="CheW"/>
    <property type="match status" value="1"/>
</dbReference>
<dbReference type="Pfam" id="PF02518">
    <property type="entry name" value="HATPase_c"/>
    <property type="match status" value="1"/>
</dbReference>
<dbReference type="Pfam" id="PF07194">
    <property type="entry name" value="P2"/>
    <property type="match status" value="1"/>
</dbReference>
<dbReference type="InterPro" id="IPR003594">
    <property type="entry name" value="HATPase_dom"/>
</dbReference>
<dbReference type="Gene3D" id="3.30.565.10">
    <property type="entry name" value="Histidine kinase-like ATPase, C-terminal domain"/>
    <property type="match status" value="1"/>
</dbReference>
<evidence type="ECO:0000313" key="16">
    <source>
        <dbReference type="EMBL" id="OEG00421.1"/>
    </source>
</evidence>
<feature type="coiled-coil region" evidence="12">
    <location>
        <begin position="11"/>
        <end position="80"/>
    </location>
</feature>
<dbReference type="EMBL" id="MIJF01000001">
    <property type="protein sequence ID" value="OEG00421.1"/>
    <property type="molecule type" value="Genomic_DNA"/>
</dbReference>
<comment type="catalytic activity">
    <reaction evidence="1">
        <text>ATP + protein L-histidine = ADP + protein N-phospho-L-histidine.</text>
        <dbReference type="EC" id="2.7.13.3"/>
    </reaction>
</comment>
<evidence type="ECO:0000256" key="7">
    <source>
        <dbReference type="ARBA" id="ARBA00022741"/>
    </source>
</evidence>
<reference evidence="16 17" key="1">
    <citation type="submission" date="2016-09" db="EMBL/GenBank/DDBJ databases">
        <title>Draft genome sequence for the type strain of Vulcanibacillus modesticaldus BR, a strictly anaerobic, moderately thermophilic, and nitrate-reducing bacterium from deep sea-hydrothermal vents of the Mid-Atlantic Ridge.</title>
        <authorList>
            <person name="Abin C.A."/>
            <person name="Hollibaugh J.T."/>
        </authorList>
    </citation>
    <scope>NUCLEOTIDE SEQUENCE [LARGE SCALE GENOMIC DNA]</scope>
    <source>
        <strain evidence="16 17">BR</strain>
    </source>
</reference>
<evidence type="ECO:0000259" key="14">
    <source>
        <dbReference type="PROSITE" id="PS50851"/>
    </source>
</evidence>
<evidence type="ECO:0000256" key="11">
    <source>
        <dbReference type="PROSITE-ProRule" id="PRU00110"/>
    </source>
</evidence>
<dbReference type="PROSITE" id="PS50894">
    <property type="entry name" value="HPT"/>
    <property type="match status" value="1"/>
</dbReference>
<evidence type="ECO:0000259" key="13">
    <source>
        <dbReference type="PROSITE" id="PS50109"/>
    </source>
</evidence>
<evidence type="ECO:0000256" key="3">
    <source>
        <dbReference type="ARBA" id="ARBA00021495"/>
    </source>
</evidence>
<dbReference type="PRINTS" id="PR00344">
    <property type="entry name" value="BCTRLSENSOR"/>
</dbReference>
<keyword evidence="7" id="KW-0547">Nucleotide-binding</keyword>
<keyword evidence="6" id="KW-0808">Transferase</keyword>
<organism evidence="16 17">
    <name type="scientific">Vulcanibacillus modesticaldus</name>
    <dbReference type="NCBI Taxonomy" id="337097"/>
    <lineage>
        <taxon>Bacteria</taxon>
        <taxon>Bacillati</taxon>
        <taxon>Bacillota</taxon>
        <taxon>Bacilli</taxon>
        <taxon>Bacillales</taxon>
        <taxon>Bacillaceae</taxon>
        <taxon>Vulcanibacillus</taxon>
    </lineage>
</organism>
<dbReference type="Pfam" id="PF02895">
    <property type="entry name" value="H-kinase_dim"/>
    <property type="match status" value="1"/>
</dbReference>
<keyword evidence="10" id="KW-0902">Two-component regulatory system</keyword>
<evidence type="ECO:0000256" key="1">
    <source>
        <dbReference type="ARBA" id="ARBA00000085"/>
    </source>
</evidence>
<dbReference type="PANTHER" id="PTHR43395:SF1">
    <property type="entry name" value="CHEMOTAXIS PROTEIN CHEA"/>
    <property type="match status" value="1"/>
</dbReference>
<keyword evidence="4" id="KW-0145">Chemotaxis</keyword>
<dbReference type="SUPFAM" id="SSF50341">
    <property type="entry name" value="CheW-like"/>
    <property type="match status" value="1"/>
</dbReference>
<dbReference type="STRING" id="337097.BHF71_00495"/>
<keyword evidence="12" id="KW-0175">Coiled coil</keyword>
<dbReference type="InterPro" id="IPR004105">
    <property type="entry name" value="CheA-like_dim"/>
</dbReference>
<dbReference type="Gene3D" id="2.30.30.40">
    <property type="entry name" value="SH3 Domains"/>
    <property type="match status" value="1"/>
</dbReference>
<comment type="caution">
    <text evidence="16">The sequence shown here is derived from an EMBL/GenBank/DDBJ whole genome shotgun (WGS) entry which is preliminary data.</text>
</comment>
<dbReference type="InterPro" id="IPR036061">
    <property type="entry name" value="CheW-like_dom_sf"/>
</dbReference>
<dbReference type="AlphaFoldDB" id="A0A1D2YXB3"/>
<evidence type="ECO:0000256" key="8">
    <source>
        <dbReference type="ARBA" id="ARBA00022777"/>
    </source>
</evidence>
<dbReference type="SUPFAM" id="SSF55052">
    <property type="entry name" value="CheY-binding domain of CheA"/>
    <property type="match status" value="1"/>
</dbReference>
<gene>
    <name evidence="16" type="ORF">BHF71_00495</name>
</gene>
<dbReference type="GO" id="GO:0000155">
    <property type="term" value="F:phosphorelay sensor kinase activity"/>
    <property type="evidence" value="ECO:0007669"/>
    <property type="project" value="InterPro"/>
</dbReference>
<dbReference type="InterPro" id="IPR002545">
    <property type="entry name" value="CheW-lke_dom"/>
</dbReference>
<dbReference type="Gene3D" id="1.20.120.160">
    <property type="entry name" value="HPT domain"/>
    <property type="match status" value="1"/>
</dbReference>
<dbReference type="InterPro" id="IPR037006">
    <property type="entry name" value="CheA-like_homodim_sf"/>
</dbReference>
<dbReference type="Gene3D" id="1.10.287.560">
    <property type="entry name" value="Histidine kinase CheA-like, homodimeric domain"/>
    <property type="match status" value="1"/>
</dbReference>
<dbReference type="EC" id="2.7.13.3" evidence="2"/>
<keyword evidence="9" id="KW-0067">ATP-binding</keyword>
<accession>A0A1D2YXB3</accession>
<feature type="modified residue" description="Phosphohistidine" evidence="11">
    <location>
        <position position="46"/>
    </location>
</feature>
<dbReference type="Pfam" id="PF01584">
    <property type="entry name" value="CheW"/>
    <property type="match status" value="1"/>
</dbReference>
<dbReference type="InterPro" id="IPR010808">
    <property type="entry name" value="CheA_P2-bd"/>
</dbReference>
<feature type="domain" description="HPt" evidence="15">
    <location>
        <begin position="1"/>
        <end position="103"/>
    </location>
</feature>
<dbReference type="Proteomes" id="UP000243739">
    <property type="component" value="Unassembled WGS sequence"/>
</dbReference>
<dbReference type="GO" id="GO:0005524">
    <property type="term" value="F:ATP binding"/>
    <property type="evidence" value="ECO:0007669"/>
    <property type="project" value="UniProtKB-KW"/>
</dbReference>
<dbReference type="PANTHER" id="PTHR43395">
    <property type="entry name" value="SENSOR HISTIDINE KINASE CHEA"/>
    <property type="match status" value="1"/>
</dbReference>
<evidence type="ECO:0000313" key="17">
    <source>
        <dbReference type="Proteomes" id="UP000243739"/>
    </source>
</evidence>
<sequence length="666" mass="74374">MDMSQYLDIFLDEAKEHLQNLNEQMLLLERDINNLDIVNEIFRSAHTLKGTSATMGFNNMATLTHEMENLLDLVRNHKMKVDSRIIDTIFSSLDILDQMVISISNGGDDSLDATEMINSLRSISSGESAEGKDQNSSSALGNGREDFLFDEYDRTILKQSIESGYSVYKILVTIEAETILKSARAFMVFHELEKYGEIIKANPPVEDLEKEDFGDHFSIILISKNQLEQVKEAVMSISEILDVNISTVTKKDLELETEDSKDIKKIEEKSQNNNSTKIQANKVSGKMVRVDIERLDELMNLFSELVIDKGRLDALANDLRNPILTDIVEHMSRISSSLQTNILNLRMVPIEQVFNRFPRMIRDLSKELNKKVNLSIIGADTELDRTVIDEIGDPLVHILRNAVDHGLESVEDRVKNNKPETGEIILKAYHSGNFIFIEITDDGKGINREKVINKAIEKGLITPESTINLTEKQVYELLLKPGFSTAERVSDISGRGVGLDVVKSKIESLGGFISIDSKLGKGTTFTIQLPLTLSIISSMLVQVQEEKYAIPLSSIIETAIVKKDEILYVQNQEVINFRGKIVPLVSLKKVFDVPNSTNDDSDEVAIVLVRKREKVAGLVVDSFIGQQEIVLKSLGTYLSQVFAISGATILGDGQVALILDTNALIK</sequence>
<dbReference type="SMART" id="SM00387">
    <property type="entry name" value="HATPase_c"/>
    <property type="match status" value="1"/>
</dbReference>
<evidence type="ECO:0000256" key="6">
    <source>
        <dbReference type="ARBA" id="ARBA00022679"/>
    </source>
</evidence>
<evidence type="ECO:0000256" key="12">
    <source>
        <dbReference type="SAM" id="Coils"/>
    </source>
</evidence>
<dbReference type="FunFam" id="3.30.565.10:FF:000016">
    <property type="entry name" value="Chemotaxis protein CheA, putative"/>
    <property type="match status" value="1"/>
</dbReference>
<keyword evidence="17" id="KW-1185">Reference proteome</keyword>
<dbReference type="GO" id="GO:0005737">
    <property type="term" value="C:cytoplasm"/>
    <property type="evidence" value="ECO:0007669"/>
    <property type="project" value="InterPro"/>
</dbReference>
<evidence type="ECO:0000256" key="10">
    <source>
        <dbReference type="ARBA" id="ARBA00023012"/>
    </source>
</evidence>
<dbReference type="InterPro" id="IPR008207">
    <property type="entry name" value="Sig_transdc_His_kin_Hpt_dom"/>
</dbReference>
<feature type="domain" description="CheW-like" evidence="14">
    <location>
        <begin position="535"/>
        <end position="666"/>
    </location>
</feature>
<evidence type="ECO:0000259" key="15">
    <source>
        <dbReference type="PROSITE" id="PS50894"/>
    </source>
</evidence>
<dbReference type="SUPFAM" id="SSF55874">
    <property type="entry name" value="ATPase domain of HSP90 chaperone/DNA topoisomerase II/histidine kinase"/>
    <property type="match status" value="1"/>
</dbReference>
<dbReference type="SUPFAM" id="SSF47384">
    <property type="entry name" value="Homodimeric domain of signal transducing histidine kinase"/>
    <property type="match status" value="1"/>
</dbReference>
<feature type="domain" description="Histidine kinase" evidence="13">
    <location>
        <begin position="324"/>
        <end position="533"/>
    </location>
</feature>
<dbReference type="RefSeq" id="WP_069655734.1">
    <property type="nucleotide sequence ID" value="NZ_MIJF01000001.1"/>
</dbReference>
<proteinExistence type="predicted"/>